<dbReference type="Pfam" id="PF00107">
    <property type="entry name" value="ADH_zinc_N"/>
    <property type="match status" value="1"/>
</dbReference>
<dbReference type="InterPro" id="IPR036291">
    <property type="entry name" value="NAD(P)-bd_dom_sf"/>
</dbReference>
<dbReference type="KEGG" id="ock:EXM22_16720"/>
<feature type="domain" description="Alcohol dehydrogenase-like N-terminal" evidence="3">
    <location>
        <begin position="26"/>
        <end position="124"/>
    </location>
</feature>
<dbReference type="AlphaFoldDB" id="A0A5C1QNK7"/>
<reference evidence="4 5" key="1">
    <citation type="submission" date="2019-02" db="EMBL/GenBank/DDBJ databases">
        <title>Complete Genome Sequence and Methylome Analysis of free living Spirochaetas.</title>
        <authorList>
            <person name="Fomenkov A."/>
            <person name="Dubinina G."/>
            <person name="Leshcheva N."/>
            <person name="Mikheeva N."/>
            <person name="Grabovich M."/>
            <person name="Vincze T."/>
            <person name="Roberts R.J."/>
        </authorList>
    </citation>
    <scope>NUCLEOTIDE SEQUENCE [LARGE SCALE GENOMIC DNA]</scope>
    <source>
        <strain evidence="4 5">K2</strain>
    </source>
</reference>
<dbReference type="EMBL" id="CP036150">
    <property type="protein sequence ID" value="QEN09543.1"/>
    <property type="molecule type" value="Genomic_DNA"/>
</dbReference>
<dbReference type="PANTHER" id="PTHR43401">
    <property type="entry name" value="L-THREONINE 3-DEHYDROGENASE"/>
    <property type="match status" value="1"/>
</dbReference>
<dbReference type="SUPFAM" id="SSF50129">
    <property type="entry name" value="GroES-like"/>
    <property type="match status" value="1"/>
</dbReference>
<name>A0A5C1QNK7_9SPIO</name>
<evidence type="ECO:0000256" key="1">
    <source>
        <dbReference type="ARBA" id="ARBA00023002"/>
    </source>
</evidence>
<dbReference type="InterPro" id="IPR013154">
    <property type="entry name" value="ADH-like_N"/>
</dbReference>
<keyword evidence="5" id="KW-1185">Reference proteome</keyword>
<dbReference type="InterPro" id="IPR013149">
    <property type="entry name" value="ADH-like_C"/>
</dbReference>
<accession>A0A5C1QNK7</accession>
<organism evidence="4 5">
    <name type="scientific">Oceanispirochaeta crateris</name>
    <dbReference type="NCBI Taxonomy" id="2518645"/>
    <lineage>
        <taxon>Bacteria</taxon>
        <taxon>Pseudomonadati</taxon>
        <taxon>Spirochaetota</taxon>
        <taxon>Spirochaetia</taxon>
        <taxon>Spirochaetales</taxon>
        <taxon>Spirochaetaceae</taxon>
        <taxon>Oceanispirochaeta</taxon>
    </lineage>
</organism>
<dbReference type="Proteomes" id="UP000324209">
    <property type="component" value="Chromosome"/>
</dbReference>
<protein>
    <submittedName>
        <fullName evidence="4">L-sorbose 1-phosphate reductase</fullName>
    </submittedName>
</protein>
<proteinExistence type="predicted"/>
<dbReference type="InterPro" id="IPR011032">
    <property type="entry name" value="GroES-like_sf"/>
</dbReference>
<dbReference type="SUPFAM" id="SSF51735">
    <property type="entry name" value="NAD(P)-binding Rossmann-fold domains"/>
    <property type="match status" value="1"/>
</dbReference>
<dbReference type="RefSeq" id="WP_149487617.1">
    <property type="nucleotide sequence ID" value="NZ_CP036150.1"/>
</dbReference>
<sequence>MKTKAVRLYGKNDLRLEEFDLPSIADDEILAKVVSDSICMSSYKAASQGAEHKRVPDDVAQNPIIIGHEFCGEILEVGSKWAGQFKAGQKFSIQPALNYKGSLDAPGYSFQYIGGDATHVIIPNEVMEMNCLLPYEGEAYFMGSLSEPVSCIVGTYHAMYHIPQGTYIHDMGIRKGGNLAILAGVGPMGLGAIDYAIHAPIKPGLLVVTDIDNARLERAASIFTVEEAAKNGVKLVYKNTKDSADPIADLMAETGGKGFDDVLVMAPVRPLVEQGDKILTKDGCLNFFAGPSDTTFKAELNFYDVHYAFHHIVGTSGGNTDDMKESLEMMGKGLLNPSAMITHVGGLDAVVETTLTLPKIPGGKKLIYNHTKMPLTALIDFEEKGKTDPFFAELDKLVKKHNGLWNVDAEKYLLANAESI</sequence>
<dbReference type="Pfam" id="PF08240">
    <property type="entry name" value="ADH_N"/>
    <property type="match status" value="1"/>
</dbReference>
<dbReference type="Gene3D" id="3.90.180.10">
    <property type="entry name" value="Medium-chain alcohol dehydrogenases, catalytic domain"/>
    <property type="match status" value="1"/>
</dbReference>
<dbReference type="PANTHER" id="PTHR43401:SF2">
    <property type="entry name" value="L-THREONINE 3-DEHYDROGENASE"/>
    <property type="match status" value="1"/>
</dbReference>
<evidence type="ECO:0000259" key="3">
    <source>
        <dbReference type="Pfam" id="PF08240"/>
    </source>
</evidence>
<evidence type="ECO:0000259" key="2">
    <source>
        <dbReference type="Pfam" id="PF00107"/>
    </source>
</evidence>
<evidence type="ECO:0000313" key="4">
    <source>
        <dbReference type="EMBL" id="QEN09543.1"/>
    </source>
</evidence>
<dbReference type="GO" id="GO:0016491">
    <property type="term" value="F:oxidoreductase activity"/>
    <property type="evidence" value="ECO:0007669"/>
    <property type="project" value="UniProtKB-KW"/>
</dbReference>
<dbReference type="OrthoDB" id="9787435at2"/>
<keyword evidence="1" id="KW-0560">Oxidoreductase</keyword>
<evidence type="ECO:0000313" key="5">
    <source>
        <dbReference type="Proteomes" id="UP000324209"/>
    </source>
</evidence>
<gene>
    <name evidence="4" type="ORF">EXM22_16720</name>
</gene>
<dbReference type="InterPro" id="IPR050129">
    <property type="entry name" value="Zn_alcohol_dh"/>
</dbReference>
<dbReference type="CDD" id="cd08238">
    <property type="entry name" value="sorbose_phosphate_red"/>
    <property type="match status" value="1"/>
</dbReference>
<feature type="domain" description="Alcohol dehydrogenase-like C-terminal" evidence="2">
    <location>
        <begin position="187"/>
        <end position="330"/>
    </location>
</feature>
<dbReference type="Gene3D" id="3.40.50.720">
    <property type="entry name" value="NAD(P)-binding Rossmann-like Domain"/>
    <property type="match status" value="1"/>
</dbReference>